<sequence>MNSTKIGILKKPSMNSTKIGILKKPNQLYGIELSFKAGKVFDSEIISIDKLETLRHVIIEEGAMPHLEKLMFQQCDSLEDEFIGQLSPAKRGKDYWKIARIPLDEKQAIEKSEQPGAAIVRTREQLN</sequence>
<name>A0AAD1ZGN9_9LAMI</name>
<protein>
    <submittedName>
        <fullName evidence="1">Uncharacterized protein</fullName>
    </submittedName>
</protein>
<evidence type="ECO:0000313" key="1">
    <source>
        <dbReference type="EMBL" id="CAI9769441.1"/>
    </source>
</evidence>
<evidence type="ECO:0000313" key="2">
    <source>
        <dbReference type="Proteomes" id="UP000834106"/>
    </source>
</evidence>
<dbReference type="AlphaFoldDB" id="A0AAD1ZGN9"/>
<keyword evidence="2" id="KW-1185">Reference proteome</keyword>
<accession>A0AAD1ZGN9</accession>
<gene>
    <name evidence="1" type="ORF">FPE_LOCUS16849</name>
</gene>
<organism evidence="1 2">
    <name type="scientific">Fraxinus pennsylvanica</name>
    <dbReference type="NCBI Taxonomy" id="56036"/>
    <lineage>
        <taxon>Eukaryota</taxon>
        <taxon>Viridiplantae</taxon>
        <taxon>Streptophyta</taxon>
        <taxon>Embryophyta</taxon>
        <taxon>Tracheophyta</taxon>
        <taxon>Spermatophyta</taxon>
        <taxon>Magnoliopsida</taxon>
        <taxon>eudicotyledons</taxon>
        <taxon>Gunneridae</taxon>
        <taxon>Pentapetalae</taxon>
        <taxon>asterids</taxon>
        <taxon>lamiids</taxon>
        <taxon>Lamiales</taxon>
        <taxon>Oleaceae</taxon>
        <taxon>Oleeae</taxon>
        <taxon>Fraxinus</taxon>
    </lineage>
</organism>
<proteinExistence type="predicted"/>
<dbReference type="Proteomes" id="UP000834106">
    <property type="component" value="Chromosome 10"/>
</dbReference>
<reference evidence="1" key="1">
    <citation type="submission" date="2023-05" db="EMBL/GenBank/DDBJ databases">
        <authorList>
            <person name="Huff M."/>
        </authorList>
    </citation>
    <scope>NUCLEOTIDE SEQUENCE</scope>
</reference>
<dbReference type="EMBL" id="OU503045">
    <property type="protein sequence ID" value="CAI9769441.1"/>
    <property type="molecule type" value="Genomic_DNA"/>
</dbReference>